<comment type="caution">
    <text evidence="1">The sequence shown here is derived from an EMBL/GenBank/DDBJ whole genome shotgun (WGS) entry which is preliminary data.</text>
</comment>
<dbReference type="EMBL" id="JAHESC010000089">
    <property type="protein sequence ID" value="MBT1690800.1"/>
    <property type="molecule type" value="Genomic_DNA"/>
</dbReference>
<accession>A0AAP2GLS0</accession>
<proteinExistence type="predicted"/>
<name>A0AAP2GLS0_9BACT</name>
<sequence length="388" mass="45056">MRKVTLPIILIGLLSACSHDRSQYIKETTLVETVNVRATVDTIRILLDSIGLNSYIDFSYFITSDKEYFLGRNNSGKCFDLFDLTSRKFVTHIFLKDENDLIADVKAVKAIDFDNILVMLRGKLLTIDSSGVIKQTIDLYKIMGADFERLGDPAVHNHFPLNYLPSEQGGTTLFYSHRSTSNYVGKDVVLEFDHNANKLTLLPIKYSPYYSDKDGYLGYLTYINFGDATIDYIYYNFAYESNLYRFNRHNQQSEVFGGEVHGVRPLATALESPNEDQQQWTTHAIENAHYFRPLYDQFRHLIYRPVWKDIKYEREDSYFNDFIDKNLVISVFDDHGMKPIANHTLPPMRYAIHKWFVSKDGLALSPTHPENKNVKKNTLELHVFRFEN</sequence>
<evidence type="ECO:0000313" key="1">
    <source>
        <dbReference type="EMBL" id="MBT1690800.1"/>
    </source>
</evidence>
<protein>
    <recommendedName>
        <fullName evidence="3">DUF4221 domain-containing protein</fullName>
    </recommendedName>
</protein>
<evidence type="ECO:0008006" key="3">
    <source>
        <dbReference type="Google" id="ProtNLM"/>
    </source>
</evidence>
<gene>
    <name evidence="1" type="ORF">KK078_29820</name>
</gene>
<keyword evidence="2" id="KW-1185">Reference proteome</keyword>
<organism evidence="1 2">
    <name type="scientific">Dawidia soli</name>
    <dbReference type="NCBI Taxonomy" id="2782352"/>
    <lineage>
        <taxon>Bacteria</taxon>
        <taxon>Pseudomonadati</taxon>
        <taxon>Bacteroidota</taxon>
        <taxon>Cytophagia</taxon>
        <taxon>Cytophagales</taxon>
        <taxon>Chryseotaleaceae</taxon>
        <taxon>Dawidia</taxon>
    </lineage>
</organism>
<dbReference type="PROSITE" id="PS51257">
    <property type="entry name" value="PROKAR_LIPOPROTEIN"/>
    <property type="match status" value="1"/>
</dbReference>
<dbReference type="Proteomes" id="UP001319180">
    <property type="component" value="Unassembled WGS sequence"/>
</dbReference>
<dbReference type="RefSeq" id="WP_254094602.1">
    <property type="nucleotide sequence ID" value="NZ_JAHESC010000089.1"/>
</dbReference>
<dbReference type="AlphaFoldDB" id="A0AAP2GLS0"/>
<reference evidence="1 2" key="1">
    <citation type="submission" date="2021-05" db="EMBL/GenBank/DDBJ databases">
        <title>A Polyphasic approach of four new species of the genus Ohtaekwangia: Ohtaekwangia histidinii sp. nov., Ohtaekwangia cretensis sp. nov., Ohtaekwangia indiensis sp. nov., Ohtaekwangia reichenbachii sp. nov. from diverse environment.</title>
        <authorList>
            <person name="Octaviana S."/>
        </authorList>
    </citation>
    <scope>NUCLEOTIDE SEQUENCE [LARGE SCALE GENOMIC DNA]</scope>
    <source>
        <strain evidence="1 2">PWU37</strain>
    </source>
</reference>
<evidence type="ECO:0000313" key="2">
    <source>
        <dbReference type="Proteomes" id="UP001319180"/>
    </source>
</evidence>